<dbReference type="PRINTS" id="PR00111">
    <property type="entry name" value="ABHYDROLASE"/>
</dbReference>
<dbReference type="OrthoDB" id="135231at2"/>
<dbReference type="Proteomes" id="UP000240572">
    <property type="component" value="Unassembled WGS sequence"/>
</dbReference>
<dbReference type="InterPro" id="IPR050228">
    <property type="entry name" value="Carboxylesterase_BioH"/>
</dbReference>
<name>A0A2P8D4B8_9BACT</name>
<dbReference type="RefSeq" id="WP_106523128.1">
    <property type="nucleotide sequence ID" value="NZ_PYGD01000004.1"/>
</dbReference>
<accession>A0A2P8D4B8</accession>
<dbReference type="Pfam" id="PF00561">
    <property type="entry name" value="Abhydrolase_1"/>
    <property type="match status" value="1"/>
</dbReference>
<dbReference type="InterPro" id="IPR000073">
    <property type="entry name" value="AB_hydrolase_1"/>
</dbReference>
<dbReference type="SUPFAM" id="SSF53474">
    <property type="entry name" value="alpha/beta-Hydrolases"/>
    <property type="match status" value="1"/>
</dbReference>
<sequence>MSNPAQYQTSSGRALLRDTAGIDYELETLTYTLTEGIAAGTMVFLHDSLGCIQLWRDFPLQLARAAGYNVFLYDRRGYGASSPFSGKPRTSDYMEQEAEVLITLLEQQGISNPVLFGHSDGGTIALLAAAKYPDRIKAILTEGAHVFVEEITLDGISHVAEQFAHTDLPQRLARYHGDKTQAVFDAWTKTWLADFYRDWNIEHFLPRISCPVYVIQGTADEFGSIDQVQSITGKVSGPAAAYMVPNAGHSPHKQSSLFLVQQVLLFLQEQGLA</sequence>
<dbReference type="Gene3D" id="3.40.50.1820">
    <property type="entry name" value="alpha/beta hydrolase"/>
    <property type="match status" value="1"/>
</dbReference>
<feature type="domain" description="AB hydrolase-1" evidence="1">
    <location>
        <begin position="41"/>
        <end position="184"/>
    </location>
</feature>
<keyword evidence="3" id="KW-1185">Reference proteome</keyword>
<gene>
    <name evidence="2" type="ORF">B0I18_104154</name>
</gene>
<dbReference type="PANTHER" id="PTHR43194">
    <property type="entry name" value="HYDROLASE ALPHA/BETA FOLD FAMILY"/>
    <property type="match status" value="1"/>
</dbReference>
<dbReference type="AlphaFoldDB" id="A0A2P8D4B8"/>
<proteinExistence type="predicted"/>
<evidence type="ECO:0000259" key="1">
    <source>
        <dbReference type="Pfam" id="PF00561"/>
    </source>
</evidence>
<evidence type="ECO:0000313" key="2">
    <source>
        <dbReference type="EMBL" id="PSK92057.1"/>
    </source>
</evidence>
<comment type="caution">
    <text evidence="2">The sequence shown here is derived from an EMBL/GenBank/DDBJ whole genome shotgun (WGS) entry which is preliminary data.</text>
</comment>
<dbReference type="EMBL" id="PYGD01000004">
    <property type="protein sequence ID" value="PSK92057.1"/>
    <property type="molecule type" value="Genomic_DNA"/>
</dbReference>
<reference evidence="2 3" key="1">
    <citation type="submission" date="2018-03" db="EMBL/GenBank/DDBJ databases">
        <title>Genomic Encyclopedia of Type Strains, Phase III (KMG-III): the genomes of soil and plant-associated and newly described type strains.</title>
        <authorList>
            <person name="Whitman W."/>
        </authorList>
    </citation>
    <scope>NUCLEOTIDE SEQUENCE [LARGE SCALE GENOMIC DNA]</scope>
    <source>
        <strain evidence="2 3">CGMCC 1.12700</strain>
    </source>
</reference>
<evidence type="ECO:0000313" key="3">
    <source>
        <dbReference type="Proteomes" id="UP000240572"/>
    </source>
</evidence>
<dbReference type="PANTHER" id="PTHR43194:SF2">
    <property type="entry name" value="PEROXISOMAL MEMBRANE PROTEIN LPX1"/>
    <property type="match status" value="1"/>
</dbReference>
<dbReference type="InterPro" id="IPR029058">
    <property type="entry name" value="AB_hydrolase_fold"/>
</dbReference>
<organism evidence="2 3">
    <name type="scientific">Taibaiella chishuiensis</name>
    <dbReference type="NCBI Taxonomy" id="1434707"/>
    <lineage>
        <taxon>Bacteria</taxon>
        <taxon>Pseudomonadati</taxon>
        <taxon>Bacteroidota</taxon>
        <taxon>Chitinophagia</taxon>
        <taxon>Chitinophagales</taxon>
        <taxon>Chitinophagaceae</taxon>
        <taxon>Taibaiella</taxon>
    </lineage>
</organism>
<protein>
    <submittedName>
        <fullName evidence="2">Pimeloyl-ACP methyl ester carboxylesterase</fullName>
    </submittedName>
</protein>